<sequence>MRRHGWQRPLHLLQMVGIAIYLLMVLAFYLFLGLFLGNNVLETTAITIFSCVAFSVMVLFLRCSAIDPIDKSSLKKSGTKFSGNYSGQKKVQVLLVQLVVRYVKKMEKKILHSYIRRRYTDPWKTPAEMESCLPPILINNEGISPGLAEDDVIFCNLCNKKVKKCSKHCRSCDKCVDGFDHHCRWLNNCVGRRNYTTFMLLMASILIMLILEGGAGLAVFIRCFANRRGIIHELEFRFGSRFPRGAFAAIVAFFVLVSVYATAALGQLFFFHIVLIKKGIRTYDYILAMREECNSEDFLDESDLSTPSSPARSEESFGSDSPKPNFLARFKCLYKASALHQEDSKESRRLSLGHDLESALPQSPKQRKTSISAWRLIKLTTDEALKAAERARARSSVFKQFKSSSIADSGEFTDSTDTNTKISTNQGDNTVNTKSSELKPSSEEPPLLLPMPLERKCGPSIRASYVAPAAAGDMEAMPLLMQNLPKSKTRFTPRRQIKVDSSSRSASSPVLTFTSIASPRLPCSTLSIDSASSKSQSFKSPQSLHYRTNFDPNLTQVSIELETYISKQVVDSLFMQNRDAGSPVQ</sequence>
<evidence type="ECO:0000256" key="3">
    <source>
        <dbReference type="ARBA" id="ARBA00022679"/>
    </source>
</evidence>
<dbReference type="InterPro" id="IPR039859">
    <property type="entry name" value="PFA4/ZDH16/20/ERF2-like"/>
</dbReference>
<gene>
    <name evidence="11" type="primary">PAT18</name>
</gene>
<dbReference type="GO" id="GO:0006612">
    <property type="term" value="P:protein targeting to membrane"/>
    <property type="evidence" value="ECO:0007669"/>
    <property type="project" value="TreeGrafter"/>
</dbReference>
<dbReference type="EC" id="2.3.1.225" evidence="8"/>
<keyword evidence="4 8" id="KW-0812">Transmembrane</keyword>
<evidence type="ECO:0000259" key="10">
    <source>
        <dbReference type="Pfam" id="PF01529"/>
    </source>
</evidence>
<feature type="compositionally biased region" description="Polar residues" evidence="9">
    <location>
        <begin position="304"/>
        <end position="319"/>
    </location>
</feature>
<feature type="region of interest" description="Disordered" evidence="9">
    <location>
        <begin position="298"/>
        <end position="322"/>
    </location>
</feature>
<dbReference type="AlphaFoldDB" id="A0A6B9D0T2"/>
<accession>A0A6B9D0T2</accession>
<dbReference type="Pfam" id="PF01529">
    <property type="entry name" value="DHHC"/>
    <property type="match status" value="1"/>
</dbReference>
<dbReference type="EMBL" id="MK947377">
    <property type="protein sequence ID" value="QGW58127.1"/>
    <property type="molecule type" value="mRNA"/>
</dbReference>
<dbReference type="PANTHER" id="PTHR22883:SF306">
    <property type="entry name" value="PROTEIN S-ACYLTRANSFERASE 18"/>
    <property type="match status" value="1"/>
</dbReference>
<dbReference type="GO" id="GO:0005794">
    <property type="term" value="C:Golgi apparatus"/>
    <property type="evidence" value="ECO:0007669"/>
    <property type="project" value="TreeGrafter"/>
</dbReference>
<feature type="transmembrane region" description="Helical" evidence="8">
    <location>
        <begin position="44"/>
        <end position="65"/>
    </location>
</feature>
<reference evidence="11" key="1">
    <citation type="submission" date="2019-05" db="EMBL/GenBank/DDBJ databases">
        <authorList>
            <person name="Wang H."/>
        </authorList>
    </citation>
    <scope>NUCLEOTIDE SEQUENCE</scope>
    <source>
        <tissue evidence="11">Adventitious root</tissue>
    </source>
</reference>
<evidence type="ECO:0000256" key="4">
    <source>
        <dbReference type="ARBA" id="ARBA00022692"/>
    </source>
</evidence>
<dbReference type="InterPro" id="IPR001594">
    <property type="entry name" value="Palmitoyltrfase_DHHC"/>
</dbReference>
<comment type="catalytic activity">
    <reaction evidence="8">
        <text>L-cysteinyl-[protein] + hexadecanoyl-CoA = S-hexadecanoyl-L-cysteinyl-[protein] + CoA</text>
        <dbReference type="Rhea" id="RHEA:36683"/>
        <dbReference type="Rhea" id="RHEA-COMP:10131"/>
        <dbReference type="Rhea" id="RHEA-COMP:11032"/>
        <dbReference type="ChEBI" id="CHEBI:29950"/>
        <dbReference type="ChEBI" id="CHEBI:57287"/>
        <dbReference type="ChEBI" id="CHEBI:57379"/>
        <dbReference type="ChEBI" id="CHEBI:74151"/>
        <dbReference type="EC" id="2.3.1.225"/>
    </reaction>
</comment>
<dbReference type="PANTHER" id="PTHR22883">
    <property type="entry name" value="ZINC FINGER DHHC DOMAIN CONTAINING PROTEIN"/>
    <property type="match status" value="1"/>
</dbReference>
<keyword evidence="7 8" id="KW-0012">Acyltransferase</keyword>
<protein>
    <recommendedName>
        <fullName evidence="8">S-acyltransferase</fullName>
        <ecNumber evidence="8">2.3.1.225</ecNumber>
    </recommendedName>
    <alternativeName>
        <fullName evidence="8">Palmitoyltransferase</fullName>
    </alternativeName>
</protein>
<evidence type="ECO:0000313" key="11">
    <source>
        <dbReference type="EMBL" id="QGW58127.1"/>
    </source>
</evidence>
<evidence type="ECO:0000256" key="9">
    <source>
        <dbReference type="SAM" id="MobiDB-lite"/>
    </source>
</evidence>
<dbReference type="GO" id="GO:0005783">
    <property type="term" value="C:endoplasmic reticulum"/>
    <property type="evidence" value="ECO:0007669"/>
    <property type="project" value="TreeGrafter"/>
</dbReference>
<evidence type="ECO:0000256" key="5">
    <source>
        <dbReference type="ARBA" id="ARBA00022989"/>
    </source>
</evidence>
<comment type="similarity">
    <text evidence="2 8">Belongs to the DHHC palmitoyltransferase family.</text>
</comment>
<evidence type="ECO:0000256" key="6">
    <source>
        <dbReference type="ARBA" id="ARBA00023136"/>
    </source>
</evidence>
<evidence type="ECO:0000256" key="8">
    <source>
        <dbReference type="RuleBase" id="RU079119"/>
    </source>
</evidence>
<feature type="transmembrane region" description="Helical" evidence="8">
    <location>
        <begin position="12"/>
        <end position="32"/>
    </location>
</feature>
<evidence type="ECO:0000256" key="1">
    <source>
        <dbReference type="ARBA" id="ARBA00004141"/>
    </source>
</evidence>
<name>A0A6B9D0T2_9CONI</name>
<comment type="domain">
    <text evidence="8">The DHHC domain is required for palmitoyltransferase activity.</text>
</comment>
<keyword evidence="5 8" id="KW-1133">Transmembrane helix</keyword>
<evidence type="ECO:0000256" key="7">
    <source>
        <dbReference type="ARBA" id="ARBA00023315"/>
    </source>
</evidence>
<feature type="domain" description="Palmitoyltransferase DHHC" evidence="10">
    <location>
        <begin position="154"/>
        <end position="286"/>
    </location>
</feature>
<feature type="transmembrane region" description="Helical" evidence="8">
    <location>
        <begin position="200"/>
        <end position="225"/>
    </location>
</feature>
<feature type="region of interest" description="Disordered" evidence="9">
    <location>
        <begin position="408"/>
        <end position="453"/>
    </location>
</feature>
<organism evidence="11">
    <name type="scientific">Larix kaempferi</name>
    <dbReference type="NCBI Taxonomy" id="54800"/>
    <lineage>
        <taxon>Eukaryota</taxon>
        <taxon>Viridiplantae</taxon>
        <taxon>Streptophyta</taxon>
        <taxon>Embryophyta</taxon>
        <taxon>Tracheophyta</taxon>
        <taxon>Spermatophyta</taxon>
        <taxon>Pinopsida</taxon>
        <taxon>Pinidae</taxon>
        <taxon>Conifers I</taxon>
        <taxon>Pinales</taxon>
        <taxon>Pinaceae</taxon>
        <taxon>Larix</taxon>
    </lineage>
</organism>
<dbReference type="GO" id="GO:0019706">
    <property type="term" value="F:protein-cysteine S-palmitoyltransferase activity"/>
    <property type="evidence" value="ECO:0007669"/>
    <property type="project" value="UniProtKB-EC"/>
</dbReference>
<feature type="compositionally biased region" description="Polar residues" evidence="9">
    <location>
        <begin position="408"/>
        <end position="434"/>
    </location>
</feature>
<feature type="transmembrane region" description="Helical" evidence="8">
    <location>
        <begin position="245"/>
        <end position="271"/>
    </location>
</feature>
<evidence type="ECO:0000256" key="2">
    <source>
        <dbReference type="ARBA" id="ARBA00008574"/>
    </source>
</evidence>
<keyword evidence="6 8" id="KW-0472">Membrane</keyword>
<comment type="subcellular location">
    <subcellularLocation>
        <location evidence="1">Membrane</location>
        <topology evidence="1">Multi-pass membrane protein</topology>
    </subcellularLocation>
</comment>
<dbReference type="PROSITE" id="PS50216">
    <property type="entry name" value="DHHC"/>
    <property type="match status" value="1"/>
</dbReference>
<dbReference type="GO" id="GO:0016020">
    <property type="term" value="C:membrane"/>
    <property type="evidence" value="ECO:0007669"/>
    <property type="project" value="UniProtKB-SubCell"/>
</dbReference>
<keyword evidence="3 8" id="KW-0808">Transferase</keyword>
<proteinExistence type="evidence at transcript level"/>